<organism evidence="4 5">
    <name type="scientific">Perkinsus olseni</name>
    <name type="common">Perkinsus atlanticus</name>
    <dbReference type="NCBI Taxonomy" id="32597"/>
    <lineage>
        <taxon>Eukaryota</taxon>
        <taxon>Sar</taxon>
        <taxon>Alveolata</taxon>
        <taxon>Perkinsozoa</taxon>
        <taxon>Perkinsea</taxon>
        <taxon>Perkinsida</taxon>
        <taxon>Perkinsidae</taxon>
        <taxon>Perkinsus</taxon>
    </lineage>
</organism>
<accession>A0A7J6PIB4</accession>
<proteinExistence type="predicted"/>
<evidence type="ECO:0000313" key="4">
    <source>
        <dbReference type="EMBL" id="KAF4695918.1"/>
    </source>
</evidence>
<dbReference type="InterPro" id="IPR036522">
    <property type="entry name" value="MoaC_sf"/>
</dbReference>
<sequence>MLRSGGVTRLASALAPTHLSTASSSGIRMVDVSSKTPNLRRATASCKITNISQEVTDIIMGESAKGPVALTAQVAGVQAARKTADLIPLCHNIRLDFADVQVARAPGGVGVHLTSEVACRDATGVEMEALTAVSVAALTVYDMVKSVCKEAVITDIRLDTKSGGKSGHFLRSDATIAE</sequence>
<dbReference type="EMBL" id="JABANP010000016">
    <property type="protein sequence ID" value="KAF4695918.1"/>
    <property type="molecule type" value="Genomic_DNA"/>
</dbReference>
<evidence type="ECO:0000259" key="3">
    <source>
        <dbReference type="Pfam" id="PF01967"/>
    </source>
</evidence>
<feature type="domain" description="Molybdopterin cofactor biosynthesis C (MoaC)" evidence="3">
    <location>
        <begin position="29"/>
        <end position="164"/>
    </location>
</feature>
<dbReference type="OrthoDB" id="429626at2759"/>
<dbReference type="NCBIfam" id="NF006870">
    <property type="entry name" value="PRK09364.1"/>
    <property type="match status" value="1"/>
</dbReference>
<comment type="caution">
    <text evidence="4">The sequence shown here is derived from an EMBL/GenBank/DDBJ whole genome shotgun (WGS) entry which is preliminary data.</text>
</comment>
<reference evidence="4 5" key="1">
    <citation type="submission" date="2020-04" db="EMBL/GenBank/DDBJ databases">
        <title>Perkinsus olseni comparative genomics.</title>
        <authorList>
            <person name="Bogema D.R."/>
        </authorList>
    </citation>
    <scope>NUCLEOTIDE SEQUENCE [LARGE SCALE GENOMIC DNA]</scope>
    <source>
        <strain evidence="4">00978-12</strain>
    </source>
</reference>
<evidence type="ECO:0000256" key="2">
    <source>
        <dbReference type="ARBA" id="ARBA00023150"/>
    </source>
</evidence>
<evidence type="ECO:0000313" key="5">
    <source>
        <dbReference type="Proteomes" id="UP000541610"/>
    </source>
</evidence>
<dbReference type="GO" id="GO:0006777">
    <property type="term" value="P:Mo-molybdopterin cofactor biosynthetic process"/>
    <property type="evidence" value="ECO:0007669"/>
    <property type="project" value="UniProtKB-KW"/>
</dbReference>
<dbReference type="Proteomes" id="UP000541610">
    <property type="component" value="Unassembled WGS sequence"/>
</dbReference>
<dbReference type="Pfam" id="PF01967">
    <property type="entry name" value="MoaC"/>
    <property type="match status" value="1"/>
</dbReference>
<keyword evidence="2" id="KW-0501">Molybdenum cofactor biosynthesis</keyword>
<dbReference type="SUPFAM" id="SSF55040">
    <property type="entry name" value="Molybdenum cofactor biosynthesis protein C, MoaC"/>
    <property type="match status" value="1"/>
</dbReference>
<dbReference type="InterPro" id="IPR023045">
    <property type="entry name" value="MoaC"/>
</dbReference>
<dbReference type="Gene3D" id="3.30.70.640">
    <property type="entry name" value="Molybdopterin cofactor biosynthesis C (MoaC) domain"/>
    <property type="match status" value="1"/>
</dbReference>
<evidence type="ECO:0000256" key="1">
    <source>
        <dbReference type="ARBA" id="ARBA00005046"/>
    </source>
</evidence>
<name>A0A7J6PIB4_PEROL</name>
<dbReference type="UniPathway" id="UPA00344"/>
<dbReference type="InterPro" id="IPR002820">
    <property type="entry name" value="Mopterin_CF_biosynth-C_dom"/>
</dbReference>
<gene>
    <name evidence="4" type="primary">CNX3_1</name>
    <name evidence="4" type="ORF">FOZ60_003082</name>
</gene>
<dbReference type="AlphaFoldDB" id="A0A7J6PIB4"/>
<protein>
    <submittedName>
        <fullName evidence="4">Molybdenum cofactor biosynthesis protein</fullName>
    </submittedName>
</protein>
<dbReference type="NCBIfam" id="TIGR00581">
    <property type="entry name" value="moaC"/>
    <property type="match status" value="1"/>
</dbReference>
<comment type="pathway">
    <text evidence="1">Cofactor biosynthesis; molybdopterin biosynthesis.</text>
</comment>